<organism evidence="1 2">
    <name type="scientific">Hygrophoropsis aurantiaca</name>
    <dbReference type="NCBI Taxonomy" id="72124"/>
    <lineage>
        <taxon>Eukaryota</taxon>
        <taxon>Fungi</taxon>
        <taxon>Dikarya</taxon>
        <taxon>Basidiomycota</taxon>
        <taxon>Agaricomycotina</taxon>
        <taxon>Agaricomycetes</taxon>
        <taxon>Agaricomycetidae</taxon>
        <taxon>Boletales</taxon>
        <taxon>Coniophorineae</taxon>
        <taxon>Hygrophoropsidaceae</taxon>
        <taxon>Hygrophoropsis</taxon>
    </lineage>
</organism>
<comment type="caution">
    <text evidence="1">The sequence shown here is derived from an EMBL/GenBank/DDBJ whole genome shotgun (WGS) entry which is preliminary data.</text>
</comment>
<evidence type="ECO:0000313" key="2">
    <source>
        <dbReference type="Proteomes" id="UP000790377"/>
    </source>
</evidence>
<dbReference type="EMBL" id="MU267650">
    <property type="protein sequence ID" value="KAH7912491.1"/>
    <property type="molecule type" value="Genomic_DNA"/>
</dbReference>
<reference evidence="1" key="1">
    <citation type="journal article" date="2021" name="New Phytol.">
        <title>Evolutionary innovations through gain and loss of genes in the ectomycorrhizal Boletales.</title>
        <authorList>
            <person name="Wu G."/>
            <person name="Miyauchi S."/>
            <person name="Morin E."/>
            <person name="Kuo A."/>
            <person name="Drula E."/>
            <person name="Varga T."/>
            <person name="Kohler A."/>
            <person name="Feng B."/>
            <person name="Cao Y."/>
            <person name="Lipzen A."/>
            <person name="Daum C."/>
            <person name="Hundley H."/>
            <person name="Pangilinan J."/>
            <person name="Johnson J."/>
            <person name="Barry K."/>
            <person name="LaButti K."/>
            <person name="Ng V."/>
            <person name="Ahrendt S."/>
            <person name="Min B."/>
            <person name="Choi I.G."/>
            <person name="Park H."/>
            <person name="Plett J.M."/>
            <person name="Magnuson J."/>
            <person name="Spatafora J.W."/>
            <person name="Nagy L.G."/>
            <person name="Henrissat B."/>
            <person name="Grigoriev I.V."/>
            <person name="Yang Z.L."/>
            <person name="Xu J."/>
            <person name="Martin F.M."/>
        </authorList>
    </citation>
    <scope>NUCLEOTIDE SEQUENCE</scope>
    <source>
        <strain evidence="1">ATCC 28755</strain>
    </source>
</reference>
<evidence type="ECO:0000313" key="1">
    <source>
        <dbReference type="EMBL" id="KAH7912491.1"/>
    </source>
</evidence>
<gene>
    <name evidence="1" type="ORF">BJ138DRAFT_1004359</name>
</gene>
<sequence length="325" mass="36914">MILKSEVGHSCFIFAYSKRIIVVTTVIQCIAMLITMFRLWFRLQMRRFWWEDTWALIALLFDIVGLISGWLYFPTCAASCLSKCDACKLAAPGRLLSVSWLVYSVSFTCVVWAVRISILVSIMRIVYMSTSLRHITYGIATLFSLLWGAVVALKLVVWRYPRAFLALAIGSELSSDILSDILLVVLSLRLLWHIKLRKQERRIILIIFSTSLTVSMVSCFHGVCELLHQTSLASVAKDFELAICLIVCNSLVVITFIYRLVNHSDETSTQSFTSRVLQPTTIYFTSIDFDHLSSHPLTHTSTHRRWDPPAFNPLAFTKEKASAGE</sequence>
<proteinExistence type="predicted"/>
<accession>A0ACB8AGP7</accession>
<keyword evidence="2" id="KW-1185">Reference proteome</keyword>
<dbReference type="Proteomes" id="UP000790377">
    <property type="component" value="Unassembled WGS sequence"/>
</dbReference>
<protein>
    <submittedName>
        <fullName evidence="1">Uncharacterized protein</fullName>
    </submittedName>
</protein>
<name>A0ACB8AGP7_9AGAM</name>